<evidence type="ECO:0000313" key="2">
    <source>
        <dbReference type="EMBL" id="EWM21094.1"/>
    </source>
</evidence>
<reference evidence="2 3" key="1">
    <citation type="journal article" date="2014" name="Mol. Plant">
        <title>Chromosome Scale Genome Assembly and Transcriptome Profiling of Nannochloropsis gaditana in Nitrogen Depletion.</title>
        <authorList>
            <person name="Corteggiani Carpinelli E."/>
            <person name="Telatin A."/>
            <person name="Vitulo N."/>
            <person name="Forcato C."/>
            <person name="D'Angelo M."/>
            <person name="Schiavon R."/>
            <person name="Vezzi A."/>
            <person name="Giacometti G.M."/>
            <person name="Morosinotto T."/>
            <person name="Valle G."/>
        </authorList>
    </citation>
    <scope>NUCLEOTIDE SEQUENCE [LARGE SCALE GENOMIC DNA]</scope>
    <source>
        <strain evidence="2 3">B-31</strain>
    </source>
</reference>
<feature type="compositionally biased region" description="Low complexity" evidence="1">
    <location>
        <begin position="276"/>
        <end position="290"/>
    </location>
</feature>
<keyword evidence="3" id="KW-1185">Reference proteome</keyword>
<dbReference type="Gene3D" id="3.30.428.10">
    <property type="entry name" value="HIT-like"/>
    <property type="match status" value="1"/>
</dbReference>
<organism evidence="2 3">
    <name type="scientific">Nannochloropsis gaditana</name>
    <dbReference type="NCBI Taxonomy" id="72520"/>
    <lineage>
        <taxon>Eukaryota</taxon>
        <taxon>Sar</taxon>
        <taxon>Stramenopiles</taxon>
        <taxon>Ochrophyta</taxon>
        <taxon>Eustigmatophyceae</taxon>
        <taxon>Eustigmatales</taxon>
        <taxon>Monodopsidaceae</taxon>
        <taxon>Nannochloropsis</taxon>
    </lineage>
</organism>
<feature type="compositionally biased region" description="Pro residues" evidence="1">
    <location>
        <begin position="291"/>
        <end position="307"/>
    </location>
</feature>
<feature type="compositionally biased region" description="Basic and acidic residues" evidence="1">
    <location>
        <begin position="112"/>
        <end position="138"/>
    </location>
</feature>
<dbReference type="EMBL" id="AZIL01002635">
    <property type="protein sequence ID" value="EWM21094.1"/>
    <property type="molecule type" value="Genomic_DNA"/>
</dbReference>
<gene>
    <name evidence="2" type="ORF">Naga_100776g2</name>
</gene>
<feature type="compositionally biased region" description="Basic residues" evidence="1">
    <location>
        <begin position="260"/>
        <end position="275"/>
    </location>
</feature>
<protein>
    <submittedName>
        <fullName evidence="2">Uncharacterized protein</fullName>
    </submittedName>
</protein>
<name>W7TK40_9STRA</name>
<accession>W7TK40</accession>
<comment type="caution">
    <text evidence="2">The sequence shown here is derived from an EMBL/GenBank/DDBJ whole genome shotgun (WGS) entry which is preliminary data.</text>
</comment>
<feature type="compositionally biased region" description="Basic and acidic residues" evidence="1">
    <location>
        <begin position="180"/>
        <end position="218"/>
    </location>
</feature>
<evidence type="ECO:0000256" key="1">
    <source>
        <dbReference type="SAM" id="MobiDB-lite"/>
    </source>
</evidence>
<feature type="compositionally biased region" description="Basic and acidic residues" evidence="1">
    <location>
        <begin position="155"/>
        <end position="166"/>
    </location>
</feature>
<dbReference type="Proteomes" id="UP000019335">
    <property type="component" value="Unassembled WGS sequence"/>
</dbReference>
<dbReference type="SUPFAM" id="SSF54197">
    <property type="entry name" value="HIT-like"/>
    <property type="match status" value="1"/>
</dbReference>
<dbReference type="AlphaFoldDB" id="W7TK40"/>
<evidence type="ECO:0000313" key="3">
    <source>
        <dbReference type="Proteomes" id="UP000019335"/>
    </source>
</evidence>
<feature type="region of interest" description="Disordered" evidence="1">
    <location>
        <begin position="112"/>
        <end position="308"/>
    </location>
</feature>
<dbReference type="InterPro" id="IPR036265">
    <property type="entry name" value="HIT-like_sf"/>
</dbReference>
<proteinExistence type="predicted"/>
<sequence>MARISRCSGAGVSGRRGLRINDSPFPFSFSLLKSTLRVEEAITIEGRHESLADFLVHHPAEEVTSYFTEIVAMLEHRGIAAGKACERRFFFPSHSPPPPRLENYHLVLKHAEDTSMRENEKEYHLSERRRAESKREAGQRGVRRRREGSLGSGGMREDGRGEDYRRRVYRPSGASPRSDGSVERGSEGKERRNPMREGRDRRWREEGMESSRGEEVQVRGRRQRRDGRDSRSRSRNRAKTWQLREGGRERGGRGGTGRGRSQRRRCGRSSSRSRSRSLSPECRSCAHSLSPPSPAPCPFPAATPTGPPKKASWAIVVYHGGSARKDFSGPLAASSCMSCDLGTSMQMGLTGSGSGGLPAKASLIYEDEHMRYWHDAKGRPLFVVTPLRHVHNLKELTGAEMHRLWSGAMQILTDMGCDPKQDMRDMILNAGVDRNHAHLHLKVRVTGSGFDRARAKWSERRNRLVDALRTFARKQSC</sequence>
<dbReference type="OrthoDB" id="9973008at2759"/>